<evidence type="ECO:0000259" key="1">
    <source>
        <dbReference type="PROSITE" id="PS51186"/>
    </source>
</evidence>
<dbReference type="InterPro" id="IPR000182">
    <property type="entry name" value="GNAT_dom"/>
</dbReference>
<dbReference type="AlphaFoldDB" id="A0A1G9PUY7"/>
<sequence length="177" mass="19787">MHQNKIVETERLLITPTSEDDAALIYQLMNTPKFIENVGDRQINSIEAAKKYIRLKMLPQLQELGFSSYTLITKADGFKIGTCGLYNRDGVDGIDIGFGLLPQYEGKGFAFEAAHKIKDMAFTEFGLKVISAITTKTNIGSQKLLEKLGLKLIGTTKIPNDNKELLLYKIEKESIVK</sequence>
<organism evidence="2 3">
    <name type="scientific">Kriegella aquimaris</name>
    <dbReference type="NCBI Taxonomy" id="192904"/>
    <lineage>
        <taxon>Bacteria</taxon>
        <taxon>Pseudomonadati</taxon>
        <taxon>Bacteroidota</taxon>
        <taxon>Flavobacteriia</taxon>
        <taxon>Flavobacteriales</taxon>
        <taxon>Flavobacteriaceae</taxon>
        <taxon>Kriegella</taxon>
    </lineage>
</organism>
<accession>A0A1G9PUY7</accession>
<dbReference type="InterPro" id="IPR016181">
    <property type="entry name" value="Acyl_CoA_acyltransferase"/>
</dbReference>
<gene>
    <name evidence="2" type="ORF">SAMN04488514_104169</name>
</gene>
<proteinExistence type="predicted"/>
<reference evidence="3" key="1">
    <citation type="submission" date="2016-10" db="EMBL/GenBank/DDBJ databases">
        <authorList>
            <person name="Varghese N."/>
            <person name="Submissions S."/>
        </authorList>
    </citation>
    <scope>NUCLEOTIDE SEQUENCE [LARGE SCALE GENOMIC DNA]</scope>
    <source>
        <strain evidence="3">DSM 19886</strain>
    </source>
</reference>
<evidence type="ECO:0000313" key="2">
    <source>
        <dbReference type="EMBL" id="SDM02602.1"/>
    </source>
</evidence>
<dbReference type="OrthoDB" id="9798081at2"/>
<dbReference type="Gene3D" id="3.40.630.30">
    <property type="match status" value="1"/>
</dbReference>
<dbReference type="STRING" id="192904.SAMN04488514_104169"/>
<dbReference type="EMBL" id="FNGV01000004">
    <property type="protein sequence ID" value="SDM02602.1"/>
    <property type="molecule type" value="Genomic_DNA"/>
</dbReference>
<dbReference type="Proteomes" id="UP000199440">
    <property type="component" value="Unassembled WGS sequence"/>
</dbReference>
<feature type="domain" description="N-acetyltransferase" evidence="1">
    <location>
        <begin position="12"/>
        <end position="173"/>
    </location>
</feature>
<dbReference type="PANTHER" id="PTHR43792:SF1">
    <property type="entry name" value="N-ACETYLTRANSFERASE DOMAIN-CONTAINING PROTEIN"/>
    <property type="match status" value="1"/>
</dbReference>
<protein>
    <submittedName>
        <fullName evidence="2">Protein N-acetyltransferase, RimJ/RimL family</fullName>
    </submittedName>
</protein>
<dbReference type="InterPro" id="IPR051531">
    <property type="entry name" value="N-acetyltransferase"/>
</dbReference>
<dbReference type="RefSeq" id="WP_089888567.1">
    <property type="nucleotide sequence ID" value="NZ_FNGV01000004.1"/>
</dbReference>
<dbReference type="GO" id="GO:0016747">
    <property type="term" value="F:acyltransferase activity, transferring groups other than amino-acyl groups"/>
    <property type="evidence" value="ECO:0007669"/>
    <property type="project" value="InterPro"/>
</dbReference>
<evidence type="ECO:0000313" key="3">
    <source>
        <dbReference type="Proteomes" id="UP000199440"/>
    </source>
</evidence>
<keyword evidence="2" id="KW-0808">Transferase</keyword>
<dbReference type="Pfam" id="PF13302">
    <property type="entry name" value="Acetyltransf_3"/>
    <property type="match status" value="1"/>
</dbReference>
<dbReference type="PANTHER" id="PTHR43792">
    <property type="entry name" value="GNAT FAMILY, PUTATIVE (AFU_ORTHOLOGUE AFUA_3G00765)-RELATED-RELATED"/>
    <property type="match status" value="1"/>
</dbReference>
<dbReference type="PROSITE" id="PS51186">
    <property type="entry name" value="GNAT"/>
    <property type="match status" value="1"/>
</dbReference>
<dbReference type="SUPFAM" id="SSF55729">
    <property type="entry name" value="Acyl-CoA N-acyltransferases (Nat)"/>
    <property type="match status" value="1"/>
</dbReference>
<name>A0A1G9PUY7_9FLAO</name>
<keyword evidence="3" id="KW-1185">Reference proteome</keyword>